<comment type="caution">
    <text evidence="1">The sequence shown here is derived from an EMBL/GenBank/DDBJ whole genome shotgun (WGS) entry which is preliminary data.</text>
</comment>
<accession>A0ACB8ZX14</accession>
<name>A0ACB8ZX14_CICIN</name>
<reference evidence="1 2" key="2">
    <citation type="journal article" date="2022" name="Mol. Ecol. Resour.">
        <title>The genomes of chicory, endive, great burdock and yacon provide insights into Asteraceae paleo-polyploidization history and plant inulin production.</title>
        <authorList>
            <person name="Fan W."/>
            <person name="Wang S."/>
            <person name="Wang H."/>
            <person name="Wang A."/>
            <person name="Jiang F."/>
            <person name="Liu H."/>
            <person name="Zhao H."/>
            <person name="Xu D."/>
            <person name="Zhang Y."/>
        </authorList>
    </citation>
    <scope>NUCLEOTIDE SEQUENCE [LARGE SCALE GENOMIC DNA]</scope>
    <source>
        <strain evidence="2">cv. Punajuju</strain>
        <tissue evidence="1">Leaves</tissue>
    </source>
</reference>
<organism evidence="1 2">
    <name type="scientific">Cichorium intybus</name>
    <name type="common">Chicory</name>
    <dbReference type="NCBI Taxonomy" id="13427"/>
    <lineage>
        <taxon>Eukaryota</taxon>
        <taxon>Viridiplantae</taxon>
        <taxon>Streptophyta</taxon>
        <taxon>Embryophyta</taxon>
        <taxon>Tracheophyta</taxon>
        <taxon>Spermatophyta</taxon>
        <taxon>Magnoliopsida</taxon>
        <taxon>eudicotyledons</taxon>
        <taxon>Gunneridae</taxon>
        <taxon>Pentapetalae</taxon>
        <taxon>asterids</taxon>
        <taxon>campanulids</taxon>
        <taxon>Asterales</taxon>
        <taxon>Asteraceae</taxon>
        <taxon>Cichorioideae</taxon>
        <taxon>Cichorieae</taxon>
        <taxon>Cichoriinae</taxon>
        <taxon>Cichorium</taxon>
    </lineage>
</organism>
<proteinExistence type="predicted"/>
<evidence type="ECO:0000313" key="2">
    <source>
        <dbReference type="Proteomes" id="UP001055811"/>
    </source>
</evidence>
<evidence type="ECO:0000313" key="1">
    <source>
        <dbReference type="EMBL" id="KAI3700675.1"/>
    </source>
</evidence>
<dbReference type="EMBL" id="CM042016">
    <property type="protein sequence ID" value="KAI3700675.1"/>
    <property type="molecule type" value="Genomic_DNA"/>
</dbReference>
<keyword evidence="2" id="KW-1185">Reference proteome</keyword>
<reference evidence="2" key="1">
    <citation type="journal article" date="2022" name="Mol. Ecol. Resour.">
        <title>The genomes of chicory, endive, great burdock and yacon provide insights into Asteraceae palaeo-polyploidization history and plant inulin production.</title>
        <authorList>
            <person name="Fan W."/>
            <person name="Wang S."/>
            <person name="Wang H."/>
            <person name="Wang A."/>
            <person name="Jiang F."/>
            <person name="Liu H."/>
            <person name="Zhao H."/>
            <person name="Xu D."/>
            <person name="Zhang Y."/>
        </authorList>
    </citation>
    <scope>NUCLEOTIDE SEQUENCE [LARGE SCALE GENOMIC DNA]</scope>
    <source>
        <strain evidence="2">cv. Punajuju</strain>
    </source>
</reference>
<sequence length="183" mass="19260">MSSCLPSFESRTVCEIDFNLGLSSSSTVSSTSVSSASSQPEEFTTSTSTSGAAPVLSPTIQSEPHLVYAEAILHDSLHADAMDTSSEMIPSPMTASQPPVTPFRIDIAASLLQINQTLQTLIGYARDLSTRLGKVESGVAEIKQLLTVCNALVLPPMLTPPPPPPPPPLSSSSQPLRSLMIPK</sequence>
<protein>
    <submittedName>
        <fullName evidence="1">Uncharacterized protein</fullName>
    </submittedName>
</protein>
<gene>
    <name evidence="1" type="ORF">L2E82_45312</name>
</gene>
<dbReference type="Proteomes" id="UP001055811">
    <property type="component" value="Linkage Group LG08"/>
</dbReference>